<protein>
    <recommendedName>
        <fullName evidence="8">Ferredoxin</fullName>
    </recommendedName>
</protein>
<dbReference type="PROSITE" id="PS51379">
    <property type="entry name" value="4FE4S_FER_2"/>
    <property type="match status" value="1"/>
</dbReference>
<dbReference type="InterPro" id="IPR001080">
    <property type="entry name" value="3Fe4S_ferredoxin"/>
</dbReference>
<dbReference type="InterPro" id="IPR051269">
    <property type="entry name" value="Fe-S_cluster_ET"/>
</dbReference>
<dbReference type="PANTHER" id="PTHR36923">
    <property type="entry name" value="FERREDOXIN"/>
    <property type="match status" value="1"/>
</dbReference>
<dbReference type="Pfam" id="PF13370">
    <property type="entry name" value="Fer4_13"/>
    <property type="match status" value="1"/>
</dbReference>
<comment type="function">
    <text evidence="8">Ferredoxins are iron-sulfur proteins that transfer electrons in a wide variety of metabolic reactions.</text>
</comment>
<proteinExistence type="predicted"/>
<keyword evidence="12" id="KW-1185">Reference proteome</keyword>
<sequence length="112" mass="11162">MTGPVELRVDRDRCAGSGMCALTAPEVFDQDDEDGRVLLLDARPPAGPAATAAREAAGLCPAGAITARPGPEGGQPMVAADPLGTRPSAAGGRGATGGSRGRAGQGRARRSR</sequence>
<evidence type="ECO:0000256" key="6">
    <source>
        <dbReference type="ARBA" id="ARBA00023014"/>
    </source>
</evidence>
<dbReference type="PANTHER" id="PTHR36923:SF3">
    <property type="entry name" value="FERREDOXIN"/>
    <property type="match status" value="1"/>
</dbReference>
<evidence type="ECO:0000256" key="8">
    <source>
        <dbReference type="RuleBase" id="RU368020"/>
    </source>
</evidence>
<keyword evidence="2 8" id="KW-0813">Transport</keyword>
<evidence type="ECO:0000313" key="12">
    <source>
        <dbReference type="Proteomes" id="UP001550378"/>
    </source>
</evidence>
<accession>A0ABV2VXC2</accession>
<evidence type="ECO:0000256" key="7">
    <source>
        <dbReference type="ARBA" id="ARBA00023291"/>
    </source>
</evidence>
<evidence type="ECO:0000256" key="9">
    <source>
        <dbReference type="SAM" id="MobiDB-lite"/>
    </source>
</evidence>
<evidence type="ECO:0000256" key="5">
    <source>
        <dbReference type="ARBA" id="ARBA00023004"/>
    </source>
</evidence>
<evidence type="ECO:0000259" key="10">
    <source>
        <dbReference type="PROSITE" id="PS51379"/>
    </source>
</evidence>
<name>A0ABV2VXC2_9ACTN</name>
<evidence type="ECO:0000256" key="4">
    <source>
        <dbReference type="ARBA" id="ARBA00022982"/>
    </source>
</evidence>
<keyword evidence="7" id="KW-0003">3Fe-4S</keyword>
<keyword evidence="3 8" id="KW-0479">Metal-binding</keyword>
<dbReference type="InterPro" id="IPR017896">
    <property type="entry name" value="4Fe4S_Fe-S-bd"/>
</dbReference>
<comment type="caution">
    <text evidence="11">The sequence shown here is derived from an EMBL/GenBank/DDBJ whole genome shotgun (WGS) entry which is preliminary data.</text>
</comment>
<dbReference type="SUPFAM" id="SSF54862">
    <property type="entry name" value="4Fe-4S ferredoxins"/>
    <property type="match status" value="1"/>
</dbReference>
<organism evidence="11 12">
    <name type="scientific">Streptomyces lavendulocolor</name>
    <dbReference type="NCBI Taxonomy" id="67316"/>
    <lineage>
        <taxon>Bacteria</taxon>
        <taxon>Bacillati</taxon>
        <taxon>Actinomycetota</taxon>
        <taxon>Actinomycetes</taxon>
        <taxon>Kitasatosporales</taxon>
        <taxon>Streptomycetaceae</taxon>
        <taxon>Streptomyces</taxon>
    </lineage>
</organism>
<dbReference type="RefSeq" id="WP_360022371.1">
    <property type="nucleotide sequence ID" value="NZ_JBEXZO010000004.1"/>
</dbReference>
<evidence type="ECO:0000313" key="11">
    <source>
        <dbReference type="EMBL" id="MEU0705942.1"/>
    </source>
</evidence>
<feature type="compositionally biased region" description="Gly residues" evidence="9">
    <location>
        <begin position="91"/>
        <end position="104"/>
    </location>
</feature>
<feature type="region of interest" description="Disordered" evidence="9">
    <location>
        <begin position="63"/>
        <end position="112"/>
    </location>
</feature>
<keyword evidence="5 8" id="KW-0408">Iron</keyword>
<gene>
    <name evidence="11" type="ORF">ABZ508_00955</name>
</gene>
<evidence type="ECO:0000256" key="1">
    <source>
        <dbReference type="ARBA" id="ARBA00001927"/>
    </source>
</evidence>
<dbReference type="Proteomes" id="UP001550378">
    <property type="component" value="Unassembled WGS sequence"/>
</dbReference>
<feature type="domain" description="4Fe-4S ferredoxin-type" evidence="10">
    <location>
        <begin position="5"/>
        <end position="33"/>
    </location>
</feature>
<evidence type="ECO:0000256" key="2">
    <source>
        <dbReference type="ARBA" id="ARBA00022448"/>
    </source>
</evidence>
<dbReference type="PRINTS" id="PR00352">
    <property type="entry name" value="3FE4SFRDOXIN"/>
</dbReference>
<dbReference type="EMBL" id="JBEXZR010000001">
    <property type="protein sequence ID" value="MEU0705942.1"/>
    <property type="molecule type" value="Genomic_DNA"/>
</dbReference>
<comment type="cofactor">
    <cofactor evidence="1">
        <name>[3Fe-4S] cluster</name>
        <dbReference type="ChEBI" id="CHEBI:21137"/>
    </cofactor>
</comment>
<evidence type="ECO:0000256" key="3">
    <source>
        <dbReference type="ARBA" id="ARBA00022723"/>
    </source>
</evidence>
<dbReference type="Gene3D" id="3.30.70.20">
    <property type="match status" value="1"/>
</dbReference>
<keyword evidence="4 8" id="KW-0249">Electron transport</keyword>
<keyword evidence="6 8" id="KW-0411">Iron-sulfur</keyword>
<reference evidence="11 12" key="1">
    <citation type="submission" date="2024-06" db="EMBL/GenBank/DDBJ databases">
        <title>The Natural Products Discovery Center: Release of the First 8490 Sequenced Strains for Exploring Actinobacteria Biosynthetic Diversity.</title>
        <authorList>
            <person name="Kalkreuter E."/>
            <person name="Kautsar S.A."/>
            <person name="Yang D."/>
            <person name="Bader C.D."/>
            <person name="Teijaro C.N."/>
            <person name="Fluegel L."/>
            <person name="Davis C.M."/>
            <person name="Simpson J.R."/>
            <person name="Lauterbach L."/>
            <person name="Steele A.D."/>
            <person name="Gui C."/>
            <person name="Meng S."/>
            <person name="Li G."/>
            <person name="Viehrig K."/>
            <person name="Ye F."/>
            <person name="Su P."/>
            <person name="Kiefer A.F."/>
            <person name="Nichols A."/>
            <person name="Cepeda A.J."/>
            <person name="Yan W."/>
            <person name="Fan B."/>
            <person name="Jiang Y."/>
            <person name="Adhikari A."/>
            <person name="Zheng C.-J."/>
            <person name="Schuster L."/>
            <person name="Cowan T.M."/>
            <person name="Smanski M.J."/>
            <person name="Chevrette M.G."/>
            <person name="De Carvalho L.P.S."/>
            <person name="Shen B."/>
        </authorList>
    </citation>
    <scope>NUCLEOTIDE SEQUENCE [LARGE SCALE GENOMIC DNA]</scope>
    <source>
        <strain evidence="11 12">NPDC006337</strain>
    </source>
</reference>